<accession>A0A1M5WIN5</accession>
<dbReference type="InterPro" id="IPR013597">
    <property type="entry name" value="Mat_intron_G2"/>
</dbReference>
<protein>
    <submittedName>
        <fullName evidence="2">Group II intron, maturase-specific domain</fullName>
    </submittedName>
</protein>
<gene>
    <name evidence="2" type="ORF">SAMN02745135_02493</name>
</gene>
<evidence type="ECO:0000313" key="3">
    <source>
        <dbReference type="Proteomes" id="UP000183967"/>
    </source>
</evidence>
<proteinExistence type="predicted"/>
<dbReference type="AlphaFoldDB" id="A0A1M5WIN5"/>
<feature type="domain" description="Group II intron maturase-specific" evidence="1">
    <location>
        <begin position="6"/>
        <end position="67"/>
    </location>
</feature>
<dbReference type="Proteomes" id="UP000183967">
    <property type="component" value="Unassembled WGS sequence"/>
</dbReference>
<keyword evidence="3" id="KW-1185">Reference proteome</keyword>
<evidence type="ECO:0000259" key="1">
    <source>
        <dbReference type="Pfam" id="PF08388"/>
    </source>
</evidence>
<organism evidence="2 3">
    <name type="scientific">Caloranaerobacter azorensis DSM 13643</name>
    <dbReference type="NCBI Taxonomy" id="1121264"/>
    <lineage>
        <taxon>Bacteria</taxon>
        <taxon>Bacillati</taxon>
        <taxon>Bacillota</taxon>
        <taxon>Tissierellia</taxon>
        <taxon>Tissierellales</taxon>
        <taxon>Thermohalobacteraceae</taxon>
        <taxon>Caloranaerobacter</taxon>
    </lineage>
</organism>
<feature type="non-terminal residue" evidence="2">
    <location>
        <position position="1"/>
    </location>
</feature>
<dbReference type="Pfam" id="PF08388">
    <property type="entry name" value="GIIM"/>
    <property type="match status" value="1"/>
</dbReference>
<reference evidence="3" key="1">
    <citation type="submission" date="2016-11" db="EMBL/GenBank/DDBJ databases">
        <authorList>
            <person name="Varghese N."/>
            <person name="Submissions S."/>
        </authorList>
    </citation>
    <scope>NUCLEOTIDE SEQUENCE [LARGE SCALE GENOMIC DNA]</scope>
    <source>
        <strain evidence="3">DSM 13643</strain>
    </source>
</reference>
<dbReference type="RefSeq" id="WP_278294480.1">
    <property type="nucleotide sequence ID" value="NZ_FQXO01000112.1"/>
</dbReference>
<name>A0A1M5WIN5_9FIRM</name>
<evidence type="ECO:0000313" key="2">
    <source>
        <dbReference type="EMBL" id="SHH87268.1"/>
    </source>
</evidence>
<sequence>PHEKSIKRLKDKIRKITNRNIGISMEIRIERLNFLIIGWVNYFKIADMKAKLKAIDKWTRRRLRACL</sequence>
<dbReference type="EMBL" id="FQXO01000112">
    <property type="protein sequence ID" value="SHH87268.1"/>
    <property type="molecule type" value="Genomic_DNA"/>
</dbReference>